<name>A0A8J3JPA7_9ACTN</name>
<evidence type="ECO:0000256" key="1">
    <source>
        <dbReference type="ARBA" id="ARBA00004127"/>
    </source>
</evidence>
<evidence type="ECO:0000256" key="5">
    <source>
        <dbReference type="SAM" id="Phobius"/>
    </source>
</evidence>
<sequence>MGRTLRRTAAFTALWKALITGNGSNASLADRLGAMPRMVLATLRGRYDGLGRLMAITAATVYVVSPVDMVPEAFLLVLGLADDVIIVSWIAGALISETDRFLMWENGVKAPVGGPIIDGDVA</sequence>
<dbReference type="AlphaFoldDB" id="A0A8J3JPA7"/>
<dbReference type="Proteomes" id="UP000619293">
    <property type="component" value="Unassembled WGS sequence"/>
</dbReference>
<evidence type="ECO:0000313" key="7">
    <source>
        <dbReference type="EMBL" id="GIF88562.1"/>
    </source>
</evidence>
<organism evidence="7 8">
    <name type="scientific">Catellatospora chokoriensis</name>
    <dbReference type="NCBI Taxonomy" id="310353"/>
    <lineage>
        <taxon>Bacteria</taxon>
        <taxon>Bacillati</taxon>
        <taxon>Actinomycetota</taxon>
        <taxon>Actinomycetes</taxon>
        <taxon>Micromonosporales</taxon>
        <taxon>Micromonosporaceae</taxon>
        <taxon>Catellatospora</taxon>
    </lineage>
</organism>
<evidence type="ECO:0000256" key="3">
    <source>
        <dbReference type="ARBA" id="ARBA00022989"/>
    </source>
</evidence>
<keyword evidence="8" id="KW-1185">Reference proteome</keyword>
<dbReference type="RefSeq" id="WP_120316972.1">
    <property type="nucleotide sequence ID" value="NZ_BAAALB010000013.1"/>
</dbReference>
<dbReference type="GO" id="GO:0012505">
    <property type="term" value="C:endomembrane system"/>
    <property type="evidence" value="ECO:0007669"/>
    <property type="project" value="UniProtKB-SubCell"/>
</dbReference>
<feature type="domain" description="DUF1232" evidence="6">
    <location>
        <begin position="53"/>
        <end position="89"/>
    </location>
</feature>
<evidence type="ECO:0000313" key="8">
    <source>
        <dbReference type="Proteomes" id="UP000619293"/>
    </source>
</evidence>
<gene>
    <name evidence="7" type="ORF">Cch02nite_20060</name>
</gene>
<comment type="caution">
    <text evidence="7">The sequence shown here is derived from an EMBL/GenBank/DDBJ whole genome shotgun (WGS) entry which is preliminary data.</text>
</comment>
<protein>
    <recommendedName>
        <fullName evidence="6">DUF1232 domain-containing protein</fullName>
    </recommendedName>
</protein>
<evidence type="ECO:0000256" key="2">
    <source>
        <dbReference type="ARBA" id="ARBA00022692"/>
    </source>
</evidence>
<proteinExistence type="predicted"/>
<comment type="subcellular location">
    <subcellularLocation>
        <location evidence="1">Endomembrane system</location>
        <topology evidence="1">Multi-pass membrane protein</topology>
    </subcellularLocation>
</comment>
<keyword evidence="4 5" id="KW-0472">Membrane</keyword>
<keyword evidence="2 5" id="KW-0812">Transmembrane</keyword>
<evidence type="ECO:0000259" key="6">
    <source>
        <dbReference type="Pfam" id="PF06803"/>
    </source>
</evidence>
<reference evidence="7 8" key="1">
    <citation type="submission" date="2021-01" db="EMBL/GenBank/DDBJ databases">
        <title>Whole genome shotgun sequence of Catellatospora chokoriensis NBRC 107358.</title>
        <authorList>
            <person name="Komaki H."/>
            <person name="Tamura T."/>
        </authorList>
    </citation>
    <scope>NUCLEOTIDE SEQUENCE [LARGE SCALE GENOMIC DNA]</scope>
    <source>
        <strain evidence="7 8">NBRC 107358</strain>
    </source>
</reference>
<dbReference type="EMBL" id="BONG01000009">
    <property type="protein sequence ID" value="GIF88562.1"/>
    <property type="molecule type" value="Genomic_DNA"/>
</dbReference>
<dbReference type="Pfam" id="PF06803">
    <property type="entry name" value="DUF1232"/>
    <property type="match status" value="1"/>
</dbReference>
<evidence type="ECO:0000256" key="4">
    <source>
        <dbReference type="ARBA" id="ARBA00023136"/>
    </source>
</evidence>
<keyword evidence="3 5" id="KW-1133">Transmembrane helix</keyword>
<feature type="transmembrane region" description="Helical" evidence="5">
    <location>
        <begin position="73"/>
        <end position="95"/>
    </location>
</feature>
<accession>A0A8J3JPA7</accession>
<dbReference type="InterPro" id="IPR010652">
    <property type="entry name" value="DUF1232"/>
</dbReference>